<dbReference type="InterPro" id="IPR023393">
    <property type="entry name" value="START-like_dom_sf"/>
</dbReference>
<dbReference type="AlphaFoldDB" id="A0A6A2ZSP4"/>
<dbReference type="SMART" id="SM01037">
    <property type="entry name" value="Bet_v_1"/>
    <property type="match status" value="1"/>
</dbReference>
<feature type="domain" description="Bet v I/Major latex protein" evidence="2">
    <location>
        <begin position="2"/>
        <end position="150"/>
    </location>
</feature>
<evidence type="ECO:0000313" key="3">
    <source>
        <dbReference type="EMBL" id="KAE8694172.1"/>
    </source>
</evidence>
<proteinExistence type="inferred from homology"/>
<dbReference type="PANTHER" id="PTHR31338:SF16">
    <property type="entry name" value="POLYKETIDE CYCLASE_DEHYDRASE AND LIPID TRANSPORT SUPERFAMILY PROTEIN"/>
    <property type="match status" value="1"/>
</dbReference>
<dbReference type="InterPro" id="IPR052006">
    <property type="entry name" value="MLP-like"/>
</dbReference>
<dbReference type="CDD" id="cd07816">
    <property type="entry name" value="Bet_v1-like"/>
    <property type="match status" value="1"/>
</dbReference>
<dbReference type="InterPro" id="IPR000916">
    <property type="entry name" value="Bet_v_I/MLP"/>
</dbReference>
<name>A0A6A2ZSP4_HIBSY</name>
<gene>
    <name evidence="3" type="ORF">F3Y22_tig00110788pilonHSYRG00576</name>
</gene>
<evidence type="ECO:0000256" key="1">
    <source>
        <dbReference type="ARBA" id="ARBA00038242"/>
    </source>
</evidence>
<dbReference type="OrthoDB" id="1072116at2759"/>
<comment type="caution">
    <text evidence="3">The sequence shown here is derived from an EMBL/GenBank/DDBJ whole genome shotgun (WGS) entry which is preliminary data.</text>
</comment>
<dbReference type="EMBL" id="VEPZ02001112">
    <property type="protein sequence ID" value="KAE8694172.1"/>
    <property type="molecule type" value="Genomic_DNA"/>
</dbReference>
<dbReference type="Gene3D" id="3.30.530.20">
    <property type="match status" value="1"/>
</dbReference>
<sequence>MAQTRKIDVQVEVKSSADKFFDAFNTKAHLMPNTITQLFSGVKLLQGDWNSLGSVRLWQYVLGGKQLDVKETREVDEKTRTIVYTLMDGEIGNLYKTWKSILSVTPKGEGSLVKWTIEYEKQNDDVPDPVEYLDFYTTWCKDVDAYLLNA</sequence>
<dbReference type="Proteomes" id="UP000436088">
    <property type="component" value="Unassembled WGS sequence"/>
</dbReference>
<dbReference type="PANTHER" id="PTHR31338">
    <property type="entry name" value="POLYKETIDE CYCLASE/DEHYDRASE AND LIPID TRANSPORT SUPERFAMILY PROTEIN"/>
    <property type="match status" value="1"/>
</dbReference>
<reference evidence="3" key="1">
    <citation type="submission" date="2019-09" db="EMBL/GenBank/DDBJ databases">
        <title>Draft genome information of white flower Hibiscus syriacus.</title>
        <authorList>
            <person name="Kim Y.-M."/>
        </authorList>
    </citation>
    <scope>NUCLEOTIDE SEQUENCE [LARGE SCALE GENOMIC DNA]</scope>
    <source>
        <strain evidence="3">YM2019G1</strain>
    </source>
</reference>
<protein>
    <recommendedName>
        <fullName evidence="2">Bet v I/Major latex protein domain-containing protein</fullName>
    </recommendedName>
</protein>
<dbReference type="SUPFAM" id="SSF55961">
    <property type="entry name" value="Bet v1-like"/>
    <property type="match status" value="1"/>
</dbReference>
<dbReference type="Pfam" id="PF00407">
    <property type="entry name" value="Bet_v_1"/>
    <property type="match status" value="1"/>
</dbReference>
<evidence type="ECO:0000313" key="4">
    <source>
        <dbReference type="Proteomes" id="UP000436088"/>
    </source>
</evidence>
<comment type="similarity">
    <text evidence="1">Belongs to the MLP family.</text>
</comment>
<keyword evidence="4" id="KW-1185">Reference proteome</keyword>
<evidence type="ECO:0000259" key="2">
    <source>
        <dbReference type="SMART" id="SM01037"/>
    </source>
</evidence>
<organism evidence="3 4">
    <name type="scientific">Hibiscus syriacus</name>
    <name type="common">Rose of Sharon</name>
    <dbReference type="NCBI Taxonomy" id="106335"/>
    <lineage>
        <taxon>Eukaryota</taxon>
        <taxon>Viridiplantae</taxon>
        <taxon>Streptophyta</taxon>
        <taxon>Embryophyta</taxon>
        <taxon>Tracheophyta</taxon>
        <taxon>Spermatophyta</taxon>
        <taxon>Magnoliopsida</taxon>
        <taxon>eudicotyledons</taxon>
        <taxon>Gunneridae</taxon>
        <taxon>Pentapetalae</taxon>
        <taxon>rosids</taxon>
        <taxon>malvids</taxon>
        <taxon>Malvales</taxon>
        <taxon>Malvaceae</taxon>
        <taxon>Malvoideae</taxon>
        <taxon>Hibiscus</taxon>
    </lineage>
</organism>
<accession>A0A6A2ZSP4</accession>
<dbReference type="GO" id="GO:0006952">
    <property type="term" value="P:defense response"/>
    <property type="evidence" value="ECO:0007669"/>
    <property type="project" value="InterPro"/>
</dbReference>